<dbReference type="InterPro" id="IPR045570">
    <property type="entry name" value="Metalloprtase-TldD/E_cen_dom"/>
</dbReference>
<dbReference type="RefSeq" id="WP_161977225.1">
    <property type="nucleotide sequence ID" value="NZ_BIFS01000001.1"/>
</dbReference>
<accession>A0A402AFU8</accession>
<dbReference type="PANTHER" id="PTHR43666">
    <property type="entry name" value="TLDD PROTEIN"/>
    <property type="match status" value="1"/>
</dbReference>
<feature type="domain" description="Metalloprotease TldD/E N-terminal" evidence="2">
    <location>
        <begin position="25"/>
        <end position="88"/>
    </location>
</feature>
<sequence length="446" mass="49195">MYSDEASVRTLLEKVLHYSQAEQTEVVFNATESALTRFATNHIHQNVAESNHEVRVRAVIGKRVGVATTNRLDDESLRKVTAQALEIARIQPENPEFYSLPTPGTIVPAAGYSERTALFTPEERARRVGIIIRLAKERKLEAAGAFSTNINHVAVANSLGIFAYEPRTDAECHAVVMADAHGSGYTQRMDTNADKLDFEFMAHEAVSKAERSRNPIDIELGEYPIVLDSYAVSDMLQNLIFMGISATAVQEERSFMNGQFGKQLANPMITLYDDGHDIAGLPQAFDYEGVPKQRVNIIERGIAKAVVYDSFTAAREGKPNTGHALPAPNSEGPMPLNLMLEAGDATLEELIKGVDHGIYVTRFHYTNTLHPVKTLLTGMTRDGTFLIEHGELTRPVKNLRFTQSILDVLRGTTALGRERIQYTDYLTVVAPALRATSFNFTGITGA</sequence>
<comment type="caution">
    <text evidence="5">The sequence shown here is derived from an EMBL/GenBank/DDBJ whole genome shotgun (WGS) entry which is preliminary data.</text>
</comment>
<dbReference type="PANTHER" id="PTHR43666:SF1">
    <property type="entry name" value="CONSERVED PROTEIN"/>
    <property type="match status" value="1"/>
</dbReference>
<evidence type="ECO:0000259" key="4">
    <source>
        <dbReference type="Pfam" id="PF19290"/>
    </source>
</evidence>
<evidence type="ECO:0000256" key="1">
    <source>
        <dbReference type="ARBA" id="ARBA00005836"/>
    </source>
</evidence>
<dbReference type="InterPro" id="IPR002510">
    <property type="entry name" value="Metalloprtase-TldD/E_N"/>
</dbReference>
<organism evidence="5 6">
    <name type="scientific">Dictyobacter kobayashii</name>
    <dbReference type="NCBI Taxonomy" id="2014872"/>
    <lineage>
        <taxon>Bacteria</taxon>
        <taxon>Bacillati</taxon>
        <taxon>Chloroflexota</taxon>
        <taxon>Ktedonobacteria</taxon>
        <taxon>Ktedonobacterales</taxon>
        <taxon>Dictyobacteraceae</taxon>
        <taxon>Dictyobacter</taxon>
    </lineage>
</organism>
<dbReference type="InterPro" id="IPR035068">
    <property type="entry name" value="TldD/PmbA_N"/>
</dbReference>
<dbReference type="InterPro" id="IPR045569">
    <property type="entry name" value="Metalloprtase-TldD/E_C"/>
</dbReference>
<dbReference type="Pfam" id="PF19290">
    <property type="entry name" value="PmbA_TldD_2nd"/>
    <property type="match status" value="1"/>
</dbReference>
<dbReference type="EMBL" id="BIFS01000001">
    <property type="protein sequence ID" value="GCE17987.1"/>
    <property type="molecule type" value="Genomic_DNA"/>
</dbReference>
<evidence type="ECO:0000259" key="2">
    <source>
        <dbReference type="Pfam" id="PF01523"/>
    </source>
</evidence>
<feature type="domain" description="Metalloprotease TldD/E central" evidence="4">
    <location>
        <begin position="144"/>
        <end position="212"/>
    </location>
</feature>
<dbReference type="GO" id="GO:0006508">
    <property type="term" value="P:proteolysis"/>
    <property type="evidence" value="ECO:0007669"/>
    <property type="project" value="InterPro"/>
</dbReference>
<proteinExistence type="inferred from homology"/>
<dbReference type="Pfam" id="PF01523">
    <property type="entry name" value="PmbA_TldD_1st"/>
    <property type="match status" value="1"/>
</dbReference>
<evidence type="ECO:0000313" key="6">
    <source>
        <dbReference type="Proteomes" id="UP000287188"/>
    </source>
</evidence>
<dbReference type="Gene3D" id="3.30.2290.10">
    <property type="entry name" value="PmbA/TldD superfamily"/>
    <property type="match status" value="1"/>
</dbReference>
<protein>
    <submittedName>
        <fullName evidence="5">Peptidase U62</fullName>
    </submittedName>
</protein>
<dbReference type="Proteomes" id="UP000287188">
    <property type="component" value="Unassembled WGS sequence"/>
</dbReference>
<reference evidence="6" key="1">
    <citation type="submission" date="2018-12" db="EMBL/GenBank/DDBJ databases">
        <title>Tengunoibacter tsumagoiensis gen. nov., sp. nov., Dictyobacter kobayashii sp. nov., D. alpinus sp. nov., and D. joshuensis sp. nov. and description of Dictyobacteraceae fam. nov. within the order Ktedonobacterales isolated from Tengu-no-mugimeshi.</title>
        <authorList>
            <person name="Wang C.M."/>
            <person name="Zheng Y."/>
            <person name="Sakai Y."/>
            <person name="Toyoda A."/>
            <person name="Minakuchi Y."/>
            <person name="Abe K."/>
            <person name="Yokota A."/>
            <person name="Yabe S."/>
        </authorList>
    </citation>
    <scope>NUCLEOTIDE SEQUENCE [LARGE SCALE GENOMIC DNA]</scope>
    <source>
        <strain evidence="6">Uno11</strain>
    </source>
</reference>
<comment type="similarity">
    <text evidence="1">Belongs to the peptidase U62 family.</text>
</comment>
<gene>
    <name evidence="5" type="ORF">KDK_17870</name>
</gene>
<feature type="domain" description="Metalloprotease TldD/E C-terminal" evidence="3">
    <location>
        <begin position="221"/>
        <end position="442"/>
    </location>
</feature>
<dbReference type="SUPFAM" id="SSF111283">
    <property type="entry name" value="Putative modulator of DNA gyrase, PmbA/TldD"/>
    <property type="match status" value="1"/>
</dbReference>
<keyword evidence="6" id="KW-1185">Reference proteome</keyword>
<dbReference type="InterPro" id="IPR036059">
    <property type="entry name" value="TldD/PmbA_sf"/>
</dbReference>
<dbReference type="GO" id="GO:0008237">
    <property type="term" value="F:metallopeptidase activity"/>
    <property type="evidence" value="ECO:0007669"/>
    <property type="project" value="InterPro"/>
</dbReference>
<evidence type="ECO:0000313" key="5">
    <source>
        <dbReference type="EMBL" id="GCE17987.1"/>
    </source>
</evidence>
<dbReference type="Pfam" id="PF19289">
    <property type="entry name" value="PmbA_TldD_3rd"/>
    <property type="match status" value="1"/>
</dbReference>
<name>A0A402AFU8_9CHLR</name>
<dbReference type="AlphaFoldDB" id="A0A402AFU8"/>
<evidence type="ECO:0000259" key="3">
    <source>
        <dbReference type="Pfam" id="PF19289"/>
    </source>
</evidence>